<sequence>MMRGLLLATSLMLSPEAALAQYQKLLPEPPAGYASHGFGEAIAANERELAVSAPAGDGYVSIYRRSGGQWRLTQHLVSTDTDSYGYRLAMGDSWLAVANRNTQVTGWPNYIDVYRRAADGWVFDQRLDSPAPGSAGYIHHLAVSENSLLVGLVRMSGEGDITHRQLYDFRRENGSWVSPHALLPPYSSTQFGKALAASSRWLVTSDPLARPGAAYGAVSVFAPVGDEWTHLSLITSSVGQGAWFGNAVALCGQRLAVSTVAITASSVPVGWGGRVDIFEGDPSQWSSNRPAPAVLTQADRWFGRSLACSASTMVIGSDTFRTFYSAPLSEPRVVRTHVLSDPEAYGNGLTFAVVGGDVIVGDQLGPVVEGVPRGTGAVYIFAGVGESIFAHGFE</sequence>
<gene>
    <name evidence="2" type="ORF">I596_1658</name>
</gene>
<dbReference type="PANTHER" id="PTHR36220:SF1">
    <property type="entry name" value="GAMMA TUBULIN COMPLEX COMPONENT C-TERMINAL DOMAIN-CONTAINING PROTEIN"/>
    <property type="match status" value="1"/>
</dbReference>
<dbReference type="Gene3D" id="2.130.10.130">
    <property type="entry name" value="Integrin alpha, N-terminal"/>
    <property type="match status" value="1"/>
</dbReference>
<proteinExistence type="predicted"/>
<dbReference type="AlphaFoldDB" id="A0A167GUD7"/>
<evidence type="ECO:0000313" key="2">
    <source>
        <dbReference type="EMBL" id="ANB17682.1"/>
    </source>
</evidence>
<dbReference type="Proteomes" id="UP000076830">
    <property type="component" value="Chromosome"/>
</dbReference>
<organism evidence="2 3">
    <name type="scientific">Dokdonella koreensis DS-123</name>
    <dbReference type="NCBI Taxonomy" id="1300342"/>
    <lineage>
        <taxon>Bacteria</taxon>
        <taxon>Pseudomonadati</taxon>
        <taxon>Pseudomonadota</taxon>
        <taxon>Gammaproteobacteria</taxon>
        <taxon>Lysobacterales</taxon>
        <taxon>Rhodanobacteraceae</taxon>
        <taxon>Dokdonella</taxon>
    </lineage>
</organism>
<keyword evidence="2" id="KW-0401">Integrin</keyword>
<dbReference type="KEGG" id="dko:I596_1658"/>
<accession>A0A167GUD7</accession>
<keyword evidence="1" id="KW-0732">Signal</keyword>
<reference evidence="2 3" key="1">
    <citation type="submission" date="2016-04" db="EMBL/GenBank/DDBJ databases">
        <title>Complete genome sequence of Dokdonella koreensis DS-123T.</title>
        <authorList>
            <person name="Kim J.F."/>
            <person name="Lee H."/>
            <person name="Kwak M.-J."/>
        </authorList>
    </citation>
    <scope>NUCLEOTIDE SEQUENCE [LARGE SCALE GENOMIC DNA]</scope>
    <source>
        <strain evidence="2 3">DS-123</strain>
    </source>
</reference>
<dbReference type="PANTHER" id="PTHR36220">
    <property type="entry name" value="UNNAMED PRODUCT"/>
    <property type="match status" value="1"/>
</dbReference>
<evidence type="ECO:0000256" key="1">
    <source>
        <dbReference type="SAM" id="SignalP"/>
    </source>
</evidence>
<dbReference type="GO" id="GO:0007229">
    <property type="term" value="P:integrin-mediated signaling pathway"/>
    <property type="evidence" value="ECO:0007669"/>
    <property type="project" value="UniProtKB-KW"/>
</dbReference>
<name>A0A167GUD7_9GAMM</name>
<dbReference type="InterPro" id="IPR028994">
    <property type="entry name" value="Integrin_alpha_N"/>
</dbReference>
<feature type="signal peptide" evidence="1">
    <location>
        <begin position="1"/>
        <end position="20"/>
    </location>
</feature>
<keyword evidence="3" id="KW-1185">Reference proteome</keyword>
<dbReference type="STRING" id="1300342.I596_1658"/>
<dbReference type="EMBL" id="CP015249">
    <property type="protein sequence ID" value="ANB17682.1"/>
    <property type="molecule type" value="Genomic_DNA"/>
</dbReference>
<protein>
    <submittedName>
        <fullName evidence="2">Integrin alpha beta-propellor repeat protein</fullName>
    </submittedName>
</protein>
<evidence type="ECO:0000313" key="3">
    <source>
        <dbReference type="Proteomes" id="UP000076830"/>
    </source>
</evidence>
<feature type="chain" id="PRO_5007887144" evidence="1">
    <location>
        <begin position="21"/>
        <end position="394"/>
    </location>
</feature>